<keyword evidence="2" id="KW-1185">Reference proteome</keyword>
<protein>
    <submittedName>
        <fullName evidence="1">Uncharacterized protein</fullName>
    </submittedName>
</protein>
<dbReference type="Proteomes" id="UP001163296">
    <property type="component" value="Segment"/>
</dbReference>
<organism evidence="1 2">
    <name type="scientific">Klebsiella phage SBP</name>
    <dbReference type="NCBI Taxonomy" id="2973661"/>
    <lineage>
        <taxon>Viruses</taxon>
        <taxon>Duplodnaviria</taxon>
        <taxon>Heunggongvirae</taxon>
        <taxon>Uroviricota</taxon>
        <taxon>Caudoviricetes</taxon>
        <taxon>Jameshumphriesvirinae</taxon>
        <taxon>Zewailvirus</taxon>
        <taxon>Zewailvirus SBP</taxon>
    </lineage>
</organism>
<name>A0A9X9JU53_9CAUD</name>
<gene>
    <name evidence="1" type="ORF">SBP_00053</name>
</gene>
<evidence type="ECO:0000313" key="2">
    <source>
        <dbReference type="Proteomes" id="UP001163296"/>
    </source>
</evidence>
<evidence type="ECO:0000313" key="1">
    <source>
        <dbReference type="EMBL" id="UYE94805.1"/>
    </source>
</evidence>
<sequence>MSEKQWLPSPGQMFEYGTHRSYAKCIAVGEEYIFASRGSFGTEDYDEWLITKETCFYPTTEHRESFIKEFCKEFKVPRTTAGDAYDAGYRK</sequence>
<accession>A0A9X9JU53</accession>
<dbReference type="EMBL" id="OP114730">
    <property type="protein sequence ID" value="UYE94805.1"/>
    <property type="molecule type" value="Genomic_DNA"/>
</dbReference>
<reference evidence="1" key="1">
    <citation type="submission" date="2022-07" db="EMBL/GenBank/DDBJ databases">
        <authorList>
            <person name="Asif M."/>
            <person name="Alvi I.A."/>
            <person name="Rehman S.U."/>
        </authorList>
    </citation>
    <scope>NUCLEOTIDE SEQUENCE</scope>
</reference>
<proteinExistence type="predicted"/>